<evidence type="ECO:0000313" key="1">
    <source>
        <dbReference type="EMBL" id="QLI66669.1"/>
    </source>
</evidence>
<name>A0A7D5Z532_9HYPO</name>
<evidence type="ECO:0000313" key="2">
    <source>
        <dbReference type="Proteomes" id="UP000510686"/>
    </source>
</evidence>
<dbReference type="OrthoDB" id="4838614at2759"/>
<keyword evidence="2" id="KW-1185">Reference proteome</keyword>
<accession>A0A7D5Z532</accession>
<dbReference type="GeneID" id="26242131"/>
<proteinExistence type="predicted"/>
<dbReference type="AlphaFoldDB" id="A0A7D5Z532"/>
<gene>
    <name evidence="1" type="ORF">G6M90_00g046650</name>
</gene>
<dbReference type="Proteomes" id="UP000510686">
    <property type="component" value="Chromosome 2"/>
</dbReference>
<reference evidence="1 2" key="1">
    <citation type="submission" date="2020-07" db="EMBL/GenBank/DDBJ databases">
        <title>Telomere length de novo assembly of all 7 chromosomes of the fungus, Metarhizium brunneum, using a novel assembly pipeline.</title>
        <authorList>
            <person name="Saud z."/>
            <person name="Kortsinoglou A."/>
            <person name="Kouvelis V.N."/>
            <person name="Butt T.M."/>
        </authorList>
    </citation>
    <scope>NUCLEOTIDE SEQUENCE [LARGE SCALE GENOMIC DNA]</scope>
    <source>
        <strain evidence="1 2">4556</strain>
    </source>
</reference>
<sequence length="134" mass="15210">MAARVRYSRCLYDAKKYRKLTELAKKYPSVQGSSYLLLRKAETVNEPDSSTIQILALAAHIPAENQIKGAANRYSVSMDLKYGQRVCDFRSFFFALEEKLGLKEAQGLPFLQDERVDIPIETIITDWSELDEGG</sequence>
<protein>
    <submittedName>
        <fullName evidence="1">Uncharacterized protein</fullName>
    </submittedName>
</protein>
<dbReference type="EMBL" id="CP058933">
    <property type="protein sequence ID" value="QLI66669.1"/>
    <property type="molecule type" value="Genomic_DNA"/>
</dbReference>
<dbReference type="KEGG" id="mbrn:26242131"/>
<organism evidence="1 2">
    <name type="scientific">Metarhizium brunneum</name>
    <dbReference type="NCBI Taxonomy" id="500148"/>
    <lineage>
        <taxon>Eukaryota</taxon>
        <taxon>Fungi</taxon>
        <taxon>Dikarya</taxon>
        <taxon>Ascomycota</taxon>
        <taxon>Pezizomycotina</taxon>
        <taxon>Sordariomycetes</taxon>
        <taxon>Hypocreomycetidae</taxon>
        <taxon>Hypocreales</taxon>
        <taxon>Clavicipitaceae</taxon>
        <taxon>Metarhizium</taxon>
    </lineage>
</organism>
<dbReference type="RefSeq" id="XP_065986206.1">
    <property type="nucleotide sequence ID" value="XM_066130416.1"/>
</dbReference>